<gene>
    <name evidence="7" type="ORF">ACFSL4_27945</name>
</gene>
<dbReference type="Gene3D" id="1.10.101.10">
    <property type="entry name" value="PGBD-like superfamily/PGBD"/>
    <property type="match status" value="2"/>
</dbReference>
<evidence type="ECO:0000256" key="3">
    <source>
        <dbReference type="ARBA" id="ARBA00022801"/>
    </source>
</evidence>
<dbReference type="InterPro" id="IPR047763">
    <property type="entry name" value="PG_bind_dom_phiBT1-type"/>
</dbReference>
<dbReference type="PROSITE" id="PS51935">
    <property type="entry name" value="NLPC_P60"/>
    <property type="match status" value="1"/>
</dbReference>
<dbReference type="SUPFAM" id="SSF47090">
    <property type="entry name" value="PGBD-like"/>
    <property type="match status" value="2"/>
</dbReference>
<dbReference type="InterPro" id="IPR036365">
    <property type="entry name" value="PGBD-like_sf"/>
</dbReference>
<keyword evidence="8" id="KW-1185">Reference proteome</keyword>
<keyword evidence="4" id="KW-0788">Thiol protease</keyword>
<sequence>METPVFEESDPTSGRGRGGHGPWRPVSPSRSRADGRWGPRGRPAVRKAALLAAAAGTVLGVSPVMPALAAAYAPLKPGVPADGGLPDTPQGQAAPLRGPSGAPASAALPSTTRAQIIRRAKAWVAAAVPYDMNKYWSDGYRQDCSGFVSMAWNLGSNEWTGSLNKFGVRISKEELQPGDILLFHNKSNPEKGSHVVIFGGWTDYTHTSYIAYEETPPVARRQATPYAYWSNSSRYVPYRYKGVSDSVTGAKGALATVAAATSPVLPVPFPSAAFGPGADNGNVTRLGSLLVARGGARFYLEGPGSRWSEADRRAVAAFQRAQGWTGAAADGLPGPVTWRYLLQRVGVDIPATSAPGTSVVHPPGVNPAGTPAGAPAGTPAAAPAGTPAGASAGTPAGASAGPPAAASVVPGYPGPDMFRPGANNQYVTRLGQQLIKKGFGSYYPQGPGPGWGEADRRAVEAFQRVQGFDGDSADGYPGPETWRRLFS</sequence>
<organism evidence="7 8">
    <name type="scientific">Streptomyces caeni</name>
    <dbReference type="NCBI Taxonomy" id="2307231"/>
    <lineage>
        <taxon>Bacteria</taxon>
        <taxon>Bacillati</taxon>
        <taxon>Actinomycetota</taxon>
        <taxon>Actinomycetes</taxon>
        <taxon>Kitasatosporales</taxon>
        <taxon>Streptomycetaceae</taxon>
        <taxon>Streptomyces</taxon>
    </lineage>
</organism>
<evidence type="ECO:0000313" key="8">
    <source>
        <dbReference type="Proteomes" id="UP001597261"/>
    </source>
</evidence>
<comment type="caution">
    <text evidence="7">The sequence shown here is derived from an EMBL/GenBank/DDBJ whole genome shotgun (WGS) entry which is preliminary data.</text>
</comment>
<dbReference type="SUPFAM" id="SSF54001">
    <property type="entry name" value="Cysteine proteinases"/>
    <property type="match status" value="1"/>
</dbReference>
<evidence type="ECO:0000259" key="6">
    <source>
        <dbReference type="PROSITE" id="PS51935"/>
    </source>
</evidence>
<feature type="region of interest" description="Disordered" evidence="5">
    <location>
        <begin position="81"/>
        <end position="109"/>
    </location>
</feature>
<evidence type="ECO:0000256" key="1">
    <source>
        <dbReference type="ARBA" id="ARBA00007074"/>
    </source>
</evidence>
<comment type="similarity">
    <text evidence="1">Belongs to the peptidase C40 family.</text>
</comment>
<reference evidence="8" key="1">
    <citation type="journal article" date="2019" name="Int. J. Syst. Evol. Microbiol.">
        <title>The Global Catalogue of Microorganisms (GCM) 10K type strain sequencing project: providing services to taxonomists for standard genome sequencing and annotation.</title>
        <authorList>
            <consortium name="The Broad Institute Genomics Platform"/>
            <consortium name="The Broad Institute Genome Sequencing Center for Infectious Disease"/>
            <person name="Wu L."/>
            <person name="Ma J."/>
        </authorList>
    </citation>
    <scope>NUCLEOTIDE SEQUENCE [LARGE SCALE GENOMIC DNA]</scope>
    <source>
        <strain evidence="8">CGMCC 1.12470</strain>
    </source>
</reference>
<accession>A0ABW4IZF5</accession>
<feature type="compositionally biased region" description="Low complexity" evidence="5">
    <location>
        <begin position="93"/>
        <end position="109"/>
    </location>
</feature>
<dbReference type="Gene3D" id="3.90.1720.10">
    <property type="entry name" value="endopeptidase domain like (from Nostoc punctiforme)"/>
    <property type="match status" value="1"/>
</dbReference>
<evidence type="ECO:0000256" key="4">
    <source>
        <dbReference type="ARBA" id="ARBA00022807"/>
    </source>
</evidence>
<keyword evidence="2" id="KW-0645">Protease</keyword>
<evidence type="ECO:0000256" key="5">
    <source>
        <dbReference type="SAM" id="MobiDB-lite"/>
    </source>
</evidence>
<dbReference type="InterPro" id="IPR038765">
    <property type="entry name" value="Papain-like_cys_pep_sf"/>
</dbReference>
<protein>
    <submittedName>
        <fullName evidence="7">Peptidoglycan-binding protein</fullName>
    </submittedName>
</protein>
<proteinExistence type="inferred from homology"/>
<dbReference type="Pfam" id="PF00877">
    <property type="entry name" value="NLPC_P60"/>
    <property type="match status" value="1"/>
</dbReference>
<dbReference type="Proteomes" id="UP001597261">
    <property type="component" value="Unassembled WGS sequence"/>
</dbReference>
<feature type="region of interest" description="Disordered" evidence="5">
    <location>
        <begin position="1"/>
        <end position="41"/>
    </location>
</feature>
<dbReference type="NCBIfam" id="NF038080">
    <property type="entry name" value="PG_bind_siph"/>
    <property type="match status" value="2"/>
</dbReference>
<dbReference type="InterPro" id="IPR000064">
    <property type="entry name" value="NLP_P60_dom"/>
</dbReference>
<feature type="compositionally biased region" description="Acidic residues" evidence="5">
    <location>
        <begin position="1"/>
        <end position="10"/>
    </location>
</feature>
<keyword evidence="3" id="KW-0378">Hydrolase</keyword>
<name>A0ABW4IZF5_9ACTN</name>
<feature type="region of interest" description="Disordered" evidence="5">
    <location>
        <begin position="354"/>
        <end position="405"/>
    </location>
</feature>
<feature type="compositionally biased region" description="Low complexity" evidence="5">
    <location>
        <begin position="362"/>
        <end position="405"/>
    </location>
</feature>
<evidence type="ECO:0000256" key="2">
    <source>
        <dbReference type="ARBA" id="ARBA00022670"/>
    </source>
</evidence>
<dbReference type="RefSeq" id="WP_381088628.1">
    <property type="nucleotide sequence ID" value="NZ_JBHUDX010000084.1"/>
</dbReference>
<dbReference type="InterPro" id="IPR036366">
    <property type="entry name" value="PGBDSf"/>
</dbReference>
<feature type="domain" description="NlpC/P60" evidence="6">
    <location>
        <begin position="110"/>
        <end position="240"/>
    </location>
</feature>
<evidence type="ECO:0000313" key="7">
    <source>
        <dbReference type="EMBL" id="MFD1661916.1"/>
    </source>
</evidence>
<dbReference type="EMBL" id="JBHUDX010000084">
    <property type="protein sequence ID" value="MFD1661916.1"/>
    <property type="molecule type" value="Genomic_DNA"/>
</dbReference>